<dbReference type="OrthoDB" id="26838at2759"/>
<dbReference type="InterPro" id="IPR012337">
    <property type="entry name" value="RNaseH-like_sf"/>
</dbReference>
<evidence type="ECO:0000256" key="2">
    <source>
        <dbReference type="ARBA" id="ARBA00022840"/>
    </source>
</evidence>
<sequence>MPALDPTLVVGSFNAYEICSLDDLRCGFGTYPDVATLATHKEDVTLEVVGSAFPHLQLQLGLKNLVVLIDCEEISLDDLVAQLSPLLQSTTMTKIIFDAHRMGAALASLSLPPLASVLDLQIAMEVTTKEYTASFTSMVSRHNLKPHPHPHYLQAFKKPPCSDDVVIRAAVWTSYLLHEAAKPIRIAMASTTSAWRAASMERVTNAMAAKGVRTLSFDVEQKHKFASYEVLHHLRPSSLAKSTPLVVHEDMGDVFALLPPEFAAPLQTPDVAANLLDIVLDLGRRPWAWVNGARFFLLPKDEARVVCQNDLDLIVDRVGGFGSDDRAGLERQLHRISAVRNRSNEIIGLTIREDKNILFLGEPGCGKTTIVREVSRQLATKYNVCIVDTSNEIAGSDGNIPHMCVGLARRMMVPSLDKQAAVMVQVVQNHTPEVMVIDEIGRPNEVEAARTCKQRGVRIVASAHGDLRKLLKNKPLRGLVGGIQNVTLSDKTAREQQLKNDGDSLRKTVAERGGAPIFEVIVELRRGQYDTWRIISNAADAVDAILSNTDYETQVRTRTADGNAFLFNTEKL</sequence>
<dbReference type="KEGG" id="spar:SPRG_20611"/>
<dbReference type="STRING" id="695850.A0A067CAN7"/>
<evidence type="ECO:0000259" key="3">
    <source>
        <dbReference type="SMART" id="SM00382"/>
    </source>
</evidence>
<proteinExistence type="predicted"/>
<dbReference type="SMART" id="SM00382">
    <property type="entry name" value="AAA"/>
    <property type="match status" value="1"/>
</dbReference>
<accession>A0A067CAN7</accession>
<evidence type="ECO:0000313" key="4">
    <source>
        <dbReference type="EMBL" id="KDO26205.1"/>
    </source>
</evidence>
<name>A0A067CAN7_SAPPC</name>
<organism evidence="4 5">
    <name type="scientific">Saprolegnia parasitica (strain CBS 223.65)</name>
    <dbReference type="NCBI Taxonomy" id="695850"/>
    <lineage>
        <taxon>Eukaryota</taxon>
        <taxon>Sar</taxon>
        <taxon>Stramenopiles</taxon>
        <taxon>Oomycota</taxon>
        <taxon>Saprolegniomycetes</taxon>
        <taxon>Saprolegniales</taxon>
        <taxon>Saprolegniaceae</taxon>
        <taxon>Saprolegnia</taxon>
    </lineage>
</organism>
<dbReference type="Gene3D" id="3.30.420.10">
    <property type="entry name" value="Ribonuclease H-like superfamily/Ribonuclease H"/>
    <property type="match status" value="1"/>
</dbReference>
<dbReference type="RefSeq" id="XP_012203219.1">
    <property type="nucleotide sequence ID" value="XM_012347829.1"/>
</dbReference>
<protein>
    <recommendedName>
        <fullName evidence="3">AAA+ ATPase domain-containing protein</fullName>
    </recommendedName>
</protein>
<dbReference type="InterPro" id="IPR003593">
    <property type="entry name" value="AAA+_ATPase"/>
</dbReference>
<dbReference type="GO" id="GO:0003676">
    <property type="term" value="F:nucleic acid binding"/>
    <property type="evidence" value="ECO:0007669"/>
    <property type="project" value="InterPro"/>
</dbReference>
<keyword evidence="1" id="KW-0547">Nucleotide-binding</keyword>
<dbReference type="CDD" id="cd00009">
    <property type="entry name" value="AAA"/>
    <property type="match status" value="1"/>
</dbReference>
<evidence type="ECO:0000313" key="5">
    <source>
        <dbReference type="Proteomes" id="UP000030745"/>
    </source>
</evidence>
<dbReference type="AlphaFoldDB" id="A0A067CAN7"/>
<dbReference type="SUPFAM" id="SSF53098">
    <property type="entry name" value="Ribonuclease H-like"/>
    <property type="match status" value="1"/>
</dbReference>
<dbReference type="GO" id="GO:0005524">
    <property type="term" value="F:ATP binding"/>
    <property type="evidence" value="ECO:0007669"/>
    <property type="project" value="UniProtKB-KW"/>
</dbReference>
<dbReference type="InterPro" id="IPR045735">
    <property type="entry name" value="Spore_III_AA_AAA+_ATPase"/>
</dbReference>
<dbReference type="OMA" id="FNAYEIC"/>
<dbReference type="GeneID" id="24141695"/>
<dbReference type="PANTHER" id="PTHR20953">
    <property type="entry name" value="KINASE-RELATED"/>
    <property type="match status" value="1"/>
</dbReference>
<evidence type="ECO:0000256" key="1">
    <source>
        <dbReference type="ARBA" id="ARBA00022741"/>
    </source>
</evidence>
<dbReference type="PANTHER" id="PTHR20953:SF3">
    <property type="entry name" value="P-LOOP CONTAINING NUCLEOSIDE TRIPHOSPHATE HYDROLASES SUPERFAMILY PROTEIN"/>
    <property type="match status" value="1"/>
</dbReference>
<dbReference type="SUPFAM" id="SSF52540">
    <property type="entry name" value="P-loop containing nucleoside triphosphate hydrolases"/>
    <property type="match status" value="1"/>
</dbReference>
<keyword evidence="2" id="KW-0067">ATP-binding</keyword>
<dbReference type="InterPro" id="IPR036397">
    <property type="entry name" value="RNaseH_sf"/>
</dbReference>
<gene>
    <name evidence="4" type="ORF">SPRG_20611</name>
</gene>
<dbReference type="Proteomes" id="UP000030745">
    <property type="component" value="Unassembled WGS sequence"/>
</dbReference>
<feature type="domain" description="AAA+ ATPase" evidence="3">
    <location>
        <begin position="353"/>
        <end position="490"/>
    </location>
</feature>
<dbReference type="InterPro" id="IPR027417">
    <property type="entry name" value="P-loop_NTPase"/>
</dbReference>
<reference evidence="4 5" key="1">
    <citation type="journal article" date="2013" name="PLoS Genet.">
        <title>Distinctive expansion of potential virulence genes in the genome of the oomycete fish pathogen Saprolegnia parasitica.</title>
        <authorList>
            <person name="Jiang R.H."/>
            <person name="de Bruijn I."/>
            <person name="Haas B.J."/>
            <person name="Belmonte R."/>
            <person name="Lobach L."/>
            <person name="Christie J."/>
            <person name="van den Ackerveken G."/>
            <person name="Bottin A."/>
            <person name="Bulone V."/>
            <person name="Diaz-Moreno S.M."/>
            <person name="Dumas B."/>
            <person name="Fan L."/>
            <person name="Gaulin E."/>
            <person name="Govers F."/>
            <person name="Grenville-Briggs L.J."/>
            <person name="Horner N.R."/>
            <person name="Levin J.Z."/>
            <person name="Mammella M."/>
            <person name="Meijer H.J."/>
            <person name="Morris P."/>
            <person name="Nusbaum C."/>
            <person name="Oome S."/>
            <person name="Phillips A.J."/>
            <person name="van Rooyen D."/>
            <person name="Rzeszutek E."/>
            <person name="Saraiva M."/>
            <person name="Secombes C.J."/>
            <person name="Seidl M.F."/>
            <person name="Snel B."/>
            <person name="Stassen J.H."/>
            <person name="Sykes S."/>
            <person name="Tripathy S."/>
            <person name="van den Berg H."/>
            <person name="Vega-Arreguin J.C."/>
            <person name="Wawra S."/>
            <person name="Young S.K."/>
            <person name="Zeng Q."/>
            <person name="Dieguez-Uribeondo J."/>
            <person name="Russ C."/>
            <person name="Tyler B.M."/>
            <person name="van West P."/>
        </authorList>
    </citation>
    <scope>NUCLEOTIDE SEQUENCE [LARGE SCALE GENOMIC DNA]</scope>
    <source>
        <strain evidence="4 5">CBS 223.65</strain>
    </source>
</reference>
<dbReference type="VEuPathDB" id="FungiDB:SPRG_20611"/>
<dbReference type="EMBL" id="KK583226">
    <property type="protein sequence ID" value="KDO26205.1"/>
    <property type="molecule type" value="Genomic_DNA"/>
</dbReference>
<dbReference type="Gene3D" id="3.40.50.300">
    <property type="entry name" value="P-loop containing nucleotide triphosphate hydrolases"/>
    <property type="match status" value="1"/>
</dbReference>
<dbReference type="Pfam" id="PF19568">
    <property type="entry name" value="Spore_III_AA"/>
    <property type="match status" value="1"/>
</dbReference>
<keyword evidence="5" id="KW-1185">Reference proteome</keyword>